<protein>
    <submittedName>
        <fullName evidence="2">Uncharacterized protein</fullName>
    </submittedName>
</protein>
<sequence length="559" mass="59628">MAENSNVAVAPNGHIAETKVQSTSKPPSPQLKVEPVSKWANSTSPPLNSSDHALAATSPILEFPGSYPYSPTSLEPGPTFEEIKDTAKQYIHAAGQYVPSHEDVSKLAHNASHTVREYFPNGVYMGLGPNSTQEAVPTSPIEESETTPHSGEGFVLINRGKRTQGDSEPQPAPANKAIPPDFTGATRLHFYSPSHEHAAYINTTLGTKLLIQEPKHDKNSSHSVQNDQASENASLKVLPGSKAVSVHHRDSAPTPYSYTAKSAISRSSSNSEVTVSYNHVDQRTSAIGSSNNNQGVETQERAAGVINHGDYDVLLGPSGEGTVTAPTAGIAVGRGPGPGITGPTTLRAGKESNTDLQPKNGVLATIEDEGSGEEPEPVRMNVTEKIVGKNESSQSELKGAEKEIRKLKEEVSNVQKGRKSQDAGVKSQAQVEPVTLGEETGEETPTRAKKENTRKMGDPLTTFRSTDPPVSKLIEGQEDTSPKENPRSQSPMTSANNPHVGRALSGPNAKMLADPPPTNGANGVNTSEEQQSNGRKKGNFVQRLKTWSKKLSHNRKGQN</sequence>
<feature type="compositionally biased region" description="Polar residues" evidence="1">
    <location>
        <begin position="519"/>
        <end position="533"/>
    </location>
</feature>
<accession>A0A8H7EWT0</accession>
<proteinExistence type="predicted"/>
<gene>
    <name evidence="2" type="ORF">Agabi119p4_9610</name>
</gene>
<evidence type="ECO:0000313" key="2">
    <source>
        <dbReference type="EMBL" id="KAF7761618.1"/>
    </source>
</evidence>
<evidence type="ECO:0000256" key="1">
    <source>
        <dbReference type="SAM" id="MobiDB-lite"/>
    </source>
</evidence>
<comment type="caution">
    <text evidence="2">The sequence shown here is derived from an EMBL/GenBank/DDBJ whole genome shotgun (WGS) entry which is preliminary data.</text>
</comment>
<feature type="region of interest" description="Disordered" evidence="1">
    <location>
        <begin position="131"/>
        <end position="153"/>
    </location>
</feature>
<dbReference type="AlphaFoldDB" id="A0A8H7EWT0"/>
<reference evidence="2 3" key="1">
    <citation type="journal article" name="Sci. Rep.">
        <title>Telomere-to-telomere assembled and centromere annotated genomes of the two main subspecies of the button mushroom Agaricus bisporus reveal especially polymorphic chromosome ends.</title>
        <authorList>
            <person name="Sonnenberg A.S.M."/>
            <person name="Sedaghat-Telgerd N."/>
            <person name="Lavrijssen B."/>
            <person name="Ohm R.A."/>
            <person name="Hendrickx P.M."/>
            <person name="Scholtmeijer K."/>
            <person name="Baars J.J.P."/>
            <person name="van Peer A."/>
        </authorList>
    </citation>
    <scope>NUCLEOTIDE SEQUENCE [LARGE SCALE GENOMIC DNA]</scope>
    <source>
        <strain evidence="2 3">H119_p4</strain>
    </source>
</reference>
<feature type="region of interest" description="Disordered" evidence="1">
    <location>
        <begin position="1"/>
        <end position="52"/>
    </location>
</feature>
<feature type="compositionally biased region" description="Polar residues" evidence="1">
    <location>
        <begin position="39"/>
        <end position="51"/>
    </location>
</feature>
<feature type="compositionally biased region" description="Basic residues" evidence="1">
    <location>
        <begin position="546"/>
        <end position="559"/>
    </location>
</feature>
<organism evidence="2 3">
    <name type="scientific">Agaricus bisporus var. burnettii</name>
    <dbReference type="NCBI Taxonomy" id="192524"/>
    <lineage>
        <taxon>Eukaryota</taxon>
        <taxon>Fungi</taxon>
        <taxon>Dikarya</taxon>
        <taxon>Basidiomycota</taxon>
        <taxon>Agaricomycotina</taxon>
        <taxon>Agaricomycetes</taxon>
        <taxon>Agaricomycetidae</taxon>
        <taxon>Agaricales</taxon>
        <taxon>Agaricineae</taxon>
        <taxon>Agaricaceae</taxon>
        <taxon>Agaricus</taxon>
    </lineage>
</organism>
<feature type="compositionally biased region" description="Polar residues" evidence="1">
    <location>
        <begin position="487"/>
        <end position="497"/>
    </location>
</feature>
<evidence type="ECO:0000313" key="3">
    <source>
        <dbReference type="Proteomes" id="UP000629468"/>
    </source>
</evidence>
<feature type="region of interest" description="Disordered" evidence="1">
    <location>
        <begin position="409"/>
        <end position="559"/>
    </location>
</feature>
<dbReference type="EMBL" id="JABXXO010000013">
    <property type="protein sequence ID" value="KAF7761618.1"/>
    <property type="molecule type" value="Genomic_DNA"/>
</dbReference>
<dbReference type="Proteomes" id="UP000629468">
    <property type="component" value="Unassembled WGS sequence"/>
</dbReference>
<name>A0A8H7EWT0_AGABI</name>
<feature type="compositionally biased region" description="Basic and acidic residues" evidence="1">
    <location>
        <begin position="444"/>
        <end position="457"/>
    </location>
</feature>